<dbReference type="AlphaFoldDB" id="A0AAV4C2F3"/>
<reference evidence="2 3" key="1">
    <citation type="journal article" date="2021" name="Elife">
        <title>Chloroplast acquisition without the gene transfer in kleptoplastic sea slugs, Plakobranchus ocellatus.</title>
        <authorList>
            <person name="Maeda T."/>
            <person name="Takahashi S."/>
            <person name="Yoshida T."/>
            <person name="Shimamura S."/>
            <person name="Takaki Y."/>
            <person name="Nagai Y."/>
            <person name="Toyoda A."/>
            <person name="Suzuki Y."/>
            <person name="Arimoto A."/>
            <person name="Ishii H."/>
            <person name="Satoh N."/>
            <person name="Nishiyama T."/>
            <person name="Hasebe M."/>
            <person name="Maruyama T."/>
            <person name="Minagawa J."/>
            <person name="Obokata J."/>
            <person name="Shigenobu S."/>
        </authorList>
    </citation>
    <scope>NUCLEOTIDE SEQUENCE [LARGE SCALE GENOMIC DNA]</scope>
</reference>
<gene>
    <name evidence="2" type="ORF">PoB_005336500</name>
</gene>
<evidence type="ECO:0000313" key="3">
    <source>
        <dbReference type="Proteomes" id="UP000735302"/>
    </source>
</evidence>
<evidence type="ECO:0000313" key="2">
    <source>
        <dbReference type="EMBL" id="GFO26860.1"/>
    </source>
</evidence>
<feature type="domain" description="DUF7869" evidence="1">
    <location>
        <begin position="77"/>
        <end position="184"/>
    </location>
</feature>
<accession>A0AAV4C2F3</accession>
<organism evidence="2 3">
    <name type="scientific">Plakobranchus ocellatus</name>
    <dbReference type="NCBI Taxonomy" id="259542"/>
    <lineage>
        <taxon>Eukaryota</taxon>
        <taxon>Metazoa</taxon>
        <taxon>Spiralia</taxon>
        <taxon>Lophotrochozoa</taxon>
        <taxon>Mollusca</taxon>
        <taxon>Gastropoda</taxon>
        <taxon>Heterobranchia</taxon>
        <taxon>Euthyneura</taxon>
        <taxon>Panpulmonata</taxon>
        <taxon>Sacoglossa</taxon>
        <taxon>Placobranchoidea</taxon>
        <taxon>Plakobranchidae</taxon>
        <taxon>Plakobranchus</taxon>
    </lineage>
</organism>
<name>A0AAV4C2F3_9GAST</name>
<evidence type="ECO:0000259" key="1">
    <source>
        <dbReference type="Pfam" id="PF25273"/>
    </source>
</evidence>
<comment type="caution">
    <text evidence="2">The sequence shown here is derived from an EMBL/GenBank/DDBJ whole genome shotgun (WGS) entry which is preliminary data.</text>
</comment>
<sequence>MDIQTASPEQLVRLVQEKELYLRKSPVFYDHKRAARQAAQTDNTAAAVAFDFAKNLNCPNISSNDACYRRQLSLHTFIVHSLPDDKVHLFTYDETVGKKDADEVCSILYFYFTQVLSEGILSLELFCDSCPGQNKNWTMIRFLHYMVMHQKRFQRISISFPIRGHSYMECDHDMAVINQKARVETPDGWLREFESTRKSPSPFNVVAVQQDMFLQITNHIKILYKATPQFPIRPMREILFTRAHPRIIQHRANWNGPFESSVLSKPLGRRGAACTQNIQRGVRTTYTPKEPTDNGLPFKSGFTFSPFQDCLLRVALTSVRSRTIHDYQLSILQQFGDLSIKAFGLQQKLKRYHSQAPYNHYLSATHR</sequence>
<protein>
    <submittedName>
        <fullName evidence="2">Voltage-dependent calcium channel unc-36</fullName>
    </submittedName>
</protein>
<dbReference type="PANTHER" id="PTHR34415:SF1">
    <property type="entry name" value="INTEGRASE CATALYTIC DOMAIN-CONTAINING PROTEIN"/>
    <property type="match status" value="1"/>
</dbReference>
<keyword evidence="3" id="KW-1185">Reference proteome</keyword>
<dbReference type="Pfam" id="PF25273">
    <property type="entry name" value="DUF7869"/>
    <property type="match status" value="1"/>
</dbReference>
<dbReference type="EMBL" id="BLXT01005873">
    <property type="protein sequence ID" value="GFO26860.1"/>
    <property type="molecule type" value="Genomic_DNA"/>
</dbReference>
<proteinExistence type="predicted"/>
<dbReference type="Proteomes" id="UP000735302">
    <property type="component" value="Unassembled WGS sequence"/>
</dbReference>
<dbReference type="InterPro" id="IPR057191">
    <property type="entry name" value="DUF7869"/>
</dbReference>
<dbReference type="PANTHER" id="PTHR34415">
    <property type="entry name" value="INTEGRASE CATALYTIC DOMAIN-CONTAINING PROTEIN"/>
    <property type="match status" value="1"/>
</dbReference>